<protein>
    <submittedName>
        <fullName evidence="1">RDD domain containing protein</fullName>
    </submittedName>
</protein>
<gene>
    <name evidence="1" type="ORF">BN381_160041</name>
</gene>
<evidence type="ECO:0000313" key="1">
    <source>
        <dbReference type="EMBL" id="CCM63076.1"/>
    </source>
</evidence>
<proteinExistence type="predicted"/>
<dbReference type="STRING" id="1229780.BN381_160041"/>
<keyword evidence="2" id="KW-1185">Reference proteome</keyword>
<sequence length="41" mass="4652">MSWLLLGLGYLAPLWTEKRQTFQDPLAYTVVIRASNKGRGT</sequence>
<dbReference type="HOGENOM" id="CLU_3267320_0_0_11"/>
<evidence type="ECO:0000313" key="2">
    <source>
        <dbReference type="Proteomes" id="UP000018291"/>
    </source>
</evidence>
<dbReference type="AlphaFoldDB" id="R4Z1B9"/>
<dbReference type="Proteomes" id="UP000018291">
    <property type="component" value="Unassembled WGS sequence"/>
</dbReference>
<dbReference type="EMBL" id="CANL01000008">
    <property type="protein sequence ID" value="CCM63076.1"/>
    <property type="molecule type" value="Genomic_DNA"/>
</dbReference>
<organism evidence="1 2">
    <name type="scientific">Candidatus Neomicrothrix parvicella RN1</name>
    <dbReference type="NCBI Taxonomy" id="1229780"/>
    <lineage>
        <taxon>Bacteria</taxon>
        <taxon>Bacillati</taxon>
        <taxon>Actinomycetota</taxon>
        <taxon>Acidimicrobiia</taxon>
        <taxon>Acidimicrobiales</taxon>
        <taxon>Microthrixaceae</taxon>
        <taxon>Candidatus Neomicrothrix</taxon>
    </lineage>
</organism>
<accession>R4Z1B9</accession>
<comment type="caution">
    <text evidence="1">The sequence shown here is derived from an EMBL/GenBank/DDBJ whole genome shotgun (WGS) entry which is preliminary data.</text>
</comment>
<reference evidence="1 2" key="1">
    <citation type="journal article" date="2013" name="ISME J.">
        <title>Metabolic model for the filamentous 'Candidatus Microthrix parvicella' based on genomic and metagenomic analyses.</title>
        <authorList>
            <person name="Jon McIlroy S."/>
            <person name="Kristiansen R."/>
            <person name="Albertsen M."/>
            <person name="Michael Karst S."/>
            <person name="Rossetti S."/>
            <person name="Lund Nielsen J."/>
            <person name="Tandoi V."/>
            <person name="James Seviour R."/>
            <person name="Nielsen P.H."/>
        </authorList>
    </citation>
    <scope>NUCLEOTIDE SEQUENCE [LARGE SCALE GENOMIC DNA]</scope>
    <source>
        <strain evidence="1 2">RN1</strain>
    </source>
</reference>
<name>R4Z1B9_9ACTN</name>
<dbReference type="RefSeq" id="WP_012225150.1">
    <property type="nucleotide sequence ID" value="NZ_HG422565.1"/>
</dbReference>